<sequence length="122" mass="12746">MTQTLDSQQVPVQQAVAPKKSRNTAALLAFFLGGVEAHSFYLGQQKRAGVHILLAILGFGLILIGALNAGAGVNEYGQVINSDAVSTGGAQVMGGQVVLAANSVYSFVEFILILINKDRSLS</sequence>
<keyword evidence="3 5" id="KW-1133">Transmembrane helix</keyword>
<feature type="domain" description="TM2" evidence="6">
    <location>
        <begin position="19"/>
        <end position="64"/>
    </location>
</feature>
<dbReference type="RefSeq" id="WP_101638316.1">
    <property type="nucleotide sequence ID" value="NZ_JAHAIH010000012.1"/>
</dbReference>
<evidence type="ECO:0000256" key="4">
    <source>
        <dbReference type="ARBA" id="ARBA00023136"/>
    </source>
</evidence>
<feature type="transmembrane region" description="Helical" evidence="5">
    <location>
        <begin position="93"/>
        <end position="115"/>
    </location>
</feature>
<dbReference type="Proteomes" id="UP000234778">
    <property type="component" value="Unassembled WGS sequence"/>
</dbReference>
<dbReference type="AlphaFoldDB" id="A0A2I1KR59"/>
<dbReference type="GO" id="GO:0016020">
    <property type="term" value="C:membrane"/>
    <property type="evidence" value="ECO:0007669"/>
    <property type="project" value="UniProtKB-SubCell"/>
</dbReference>
<dbReference type="GeneID" id="81709131"/>
<evidence type="ECO:0000256" key="5">
    <source>
        <dbReference type="SAM" id="Phobius"/>
    </source>
</evidence>
<keyword evidence="2 5" id="KW-0812">Transmembrane</keyword>
<evidence type="ECO:0000256" key="2">
    <source>
        <dbReference type="ARBA" id="ARBA00022692"/>
    </source>
</evidence>
<dbReference type="InterPro" id="IPR007829">
    <property type="entry name" value="TM2"/>
</dbReference>
<reference evidence="7 8" key="1">
    <citation type="submission" date="2017-12" db="EMBL/GenBank/DDBJ databases">
        <title>Phylogenetic diversity of female urinary microbiome.</title>
        <authorList>
            <person name="Thomas-White K."/>
            <person name="Wolfe A.J."/>
        </authorList>
    </citation>
    <scope>NUCLEOTIDE SEQUENCE [LARGE SCALE GENOMIC DNA]</scope>
    <source>
        <strain evidence="7 8">UMB0319</strain>
    </source>
</reference>
<feature type="transmembrane region" description="Helical" evidence="5">
    <location>
        <begin position="25"/>
        <end position="43"/>
    </location>
</feature>
<gene>
    <name evidence="7" type="ORF">CYJ26_09315</name>
</gene>
<dbReference type="Pfam" id="PF05154">
    <property type="entry name" value="TM2"/>
    <property type="match status" value="1"/>
</dbReference>
<comment type="caution">
    <text evidence="7">The sequence shown here is derived from an EMBL/GenBank/DDBJ whole genome shotgun (WGS) entry which is preliminary data.</text>
</comment>
<accession>A0A2I1KR59</accession>
<keyword evidence="4 5" id="KW-0472">Membrane</keyword>
<protein>
    <submittedName>
        <fullName evidence="7">TM2 domain-containing protein</fullName>
    </submittedName>
</protein>
<evidence type="ECO:0000256" key="1">
    <source>
        <dbReference type="ARBA" id="ARBA00004141"/>
    </source>
</evidence>
<evidence type="ECO:0000259" key="6">
    <source>
        <dbReference type="Pfam" id="PF05154"/>
    </source>
</evidence>
<proteinExistence type="predicted"/>
<organism evidence="7 8">
    <name type="scientific">Actinomyces urogenitalis</name>
    <dbReference type="NCBI Taxonomy" id="103621"/>
    <lineage>
        <taxon>Bacteria</taxon>
        <taxon>Bacillati</taxon>
        <taxon>Actinomycetota</taxon>
        <taxon>Actinomycetes</taxon>
        <taxon>Actinomycetales</taxon>
        <taxon>Actinomycetaceae</taxon>
        <taxon>Actinomyces</taxon>
    </lineage>
</organism>
<evidence type="ECO:0000256" key="3">
    <source>
        <dbReference type="ARBA" id="ARBA00022989"/>
    </source>
</evidence>
<feature type="transmembrane region" description="Helical" evidence="5">
    <location>
        <begin position="50"/>
        <end position="73"/>
    </location>
</feature>
<evidence type="ECO:0000313" key="7">
    <source>
        <dbReference type="EMBL" id="PKY98123.1"/>
    </source>
</evidence>
<comment type="subcellular location">
    <subcellularLocation>
        <location evidence="1">Membrane</location>
        <topology evidence="1">Multi-pass membrane protein</topology>
    </subcellularLocation>
</comment>
<evidence type="ECO:0000313" key="8">
    <source>
        <dbReference type="Proteomes" id="UP000234778"/>
    </source>
</evidence>
<name>A0A2I1KR59_9ACTO</name>
<dbReference type="EMBL" id="PKHA01000011">
    <property type="protein sequence ID" value="PKY98123.1"/>
    <property type="molecule type" value="Genomic_DNA"/>
</dbReference>